<gene>
    <name evidence="1" type="ORF">ACFFNX_18545</name>
</gene>
<organism evidence="1 2">
    <name type="scientific">Actinoallomurus acaciae</name>
    <dbReference type="NCBI Taxonomy" id="502577"/>
    <lineage>
        <taxon>Bacteria</taxon>
        <taxon>Bacillati</taxon>
        <taxon>Actinomycetota</taxon>
        <taxon>Actinomycetes</taxon>
        <taxon>Streptosporangiales</taxon>
        <taxon>Thermomonosporaceae</taxon>
        <taxon>Actinoallomurus</taxon>
    </lineage>
</organism>
<dbReference type="RefSeq" id="WP_378203298.1">
    <property type="nucleotide sequence ID" value="NZ_JBHLZP010000125.1"/>
</dbReference>
<dbReference type="EMBL" id="JBHLZP010000125">
    <property type="protein sequence ID" value="MFB9834187.1"/>
    <property type="molecule type" value="Genomic_DNA"/>
</dbReference>
<sequence length="143" mass="15665">MKVTDDQIASMRAYLRGDVETFDRISAQLDAASKEARGALITAAFFNAAERTFKDGGRAEVIEFVGRVRARSADLAQSIDPRIAERLILATFTDEDVEDVDGKTQGDHFGILLAGIIAEAQLSDAELNSFLDESRKLADKWLA</sequence>
<protein>
    <submittedName>
        <fullName evidence="1">Uncharacterized protein</fullName>
    </submittedName>
</protein>
<comment type="caution">
    <text evidence="1">The sequence shown here is derived from an EMBL/GenBank/DDBJ whole genome shotgun (WGS) entry which is preliminary data.</text>
</comment>
<name>A0ABV5YIF4_9ACTN</name>
<reference evidence="1 2" key="1">
    <citation type="submission" date="2024-09" db="EMBL/GenBank/DDBJ databases">
        <authorList>
            <person name="Sun Q."/>
            <person name="Mori K."/>
        </authorList>
    </citation>
    <scope>NUCLEOTIDE SEQUENCE [LARGE SCALE GENOMIC DNA]</scope>
    <source>
        <strain evidence="1 2">TBRC 0563</strain>
    </source>
</reference>
<accession>A0ABV5YIF4</accession>
<proteinExistence type="predicted"/>
<keyword evidence="2" id="KW-1185">Reference proteome</keyword>
<dbReference type="Proteomes" id="UP001589627">
    <property type="component" value="Unassembled WGS sequence"/>
</dbReference>
<evidence type="ECO:0000313" key="2">
    <source>
        <dbReference type="Proteomes" id="UP001589627"/>
    </source>
</evidence>
<evidence type="ECO:0000313" key="1">
    <source>
        <dbReference type="EMBL" id="MFB9834187.1"/>
    </source>
</evidence>